<keyword evidence="10" id="KW-0408">Iron</keyword>
<feature type="binding site" evidence="14">
    <location>
        <position position="99"/>
    </location>
    <ligand>
        <name>[4Fe-4S] cluster</name>
        <dbReference type="ChEBI" id="CHEBI:49883"/>
        <note>4Fe-4S-S-AdoMet</note>
    </ligand>
</feature>
<dbReference type="GO" id="GO:0051539">
    <property type="term" value="F:4 iron, 4 sulfur cluster binding"/>
    <property type="evidence" value="ECO:0007669"/>
    <property type="project" value="UniProtKB-KW"/>
</dbReference>
<dbReference type="PIRSF" id="PIRSF004911">
    <property type="entry name" value="DUF160"/>
    <property type="match status" value="1"/>
</dbReference>
<evidence type="ECO:0000256" key="8">
    <source>
        <dbReference type="ARBA" id="ARBA00022723"/>
    </source>
</evidence>
<dbReference type="SFLD" id="SFLDF00314">
    <property type="entry name" value="L-lysine_2_3-aminomutase_(yjeK"/>
    <property type="match status" value="1"/>
</dbReference>
<dbReference type="GO" id="GO:0046872">
    <property type="term" value="F:metal ion binding"/>
    <property type="evidence" value="ECO:0007669"/>
    <property type="project" value="UniProtKB-KW"/>
</dbReference>
<dbReference type="SFLD" id="SFLDS00029">
    <property type="entry name" value="Radical_SAM"/>
    <property type="match status" value="1"/>
</dbReference>
<evidence type="ECO:0000256" key="10">
    <source>
        <dbReference type="ARBA" id="ARBA00023004"/>
    </source>
</evidence>
<evidence type="ECO:0000256" key="4">
    <source>
        <dbReference type="ARBA" id="ARBA00008703"/>
    </source>
</evidence>
<comment type="cofactor">
    <cofactor evidence="2 15">
        <name>pyridoxal 5'-phosphate</name>
        <dbReference type="ChEBI" id="CHEBI:597326"/>
    </cofactor>
</comment>
<evidence type="ECO:0000256" key="5">
    <source>
        <dbReference type="ARBA" id="ARBA00022363"/>
    </source>
</evidence>
<dbReference type="OrthoDB" id="9768064at2"/>
<comment type="similarity">
    <text evidence="4">Belongs to the radical SAM superfamily. KamA family.</text>
</comment>
<keyword evidence="11 14" id="KW-0411">Iron-sulfur</keyword>
<comment type="catalytic activity">
    <reaction evidence="1">
        <text>L-lysine = D-beta-lysine</text>
        <dbReference type="Rhea" id="RHEA:44148"/>
        <dbReference type="ChEBI" id="CHEBI:32551"/>
        <dbReference type="ChEBI" id="CHEBI:84138"/>
    </reaction>
</comment>
<evidence type="ECO:0000313" key="18">
    <source>
        <dbReference type="Proteomes" id="UP000315003"/>
    </source>
</evidence>
<feature type="binding site" evidence="14">
    <location>
        <position position="106"/>
    </location>
    <ligand>
        <name>[4Fe-4S] cluster</name>
        <dbReference type="ChEBI" id="CHEBI:49883"/>
        <note>4Fe-4S-S-AdoMet</note>
    </ligand>
</feature>
<evidence type="ECO:0000256" key="9">
    <source>
        <dbReference type="ARBA" id="ARBA00022898"/>
    </source>
</evidence>
<keyword evidence="12 17" id="KW-0413">Isomerase</keyword>
<dbReference type="PROSITE" id="PS51918">
    <property type="entry name" value="RADICAL_SAM"/>
    <property type="match status" value="1"/>
</dbReference>
<evidence type="ECO:0000256" key="3">
    <source>
        <dbReference type="ARBA" id="ARBA00001966"/>
    </source>
</evidence>
<feature type="domain" description="Radical SAM core" evidence="16">
    <location>
        <begin position="84"/>
        <end position="297"/>
    </location>
</feature>
<protein>
    <recommendedName>
        <fullName evidence="5">L-lysine 2,3-aminomutase</fullName>
    </recommendedName>
    <alternativeName>
        <fullName evidence="13">EF-P post-translational modification enzyme B</fullName>
    </alternativeName>
</protein>
<keyword evidence="8 14" id="KW-0479">Metal-binding</keyword>
<dbReference type="InterPro" id="IPR058240">
    <property type="entry name" value="rSAM_sf"/>
</dbReference>
<organism evidence="17 18">
    <name type="scientific">Stieleria bergensis</name>
    <dbReference type="NCBI Taxonomy" id="2528025"/>
    <lineage>
        <taxon>Bacteria</taxon>
        <taxon>Pseudomonadati</taxon>
        <taxon>Planctomycetota</taxon>
        <taxon>Planctomycetia</taxon>
        <taxon>Pirellulales</taxon>
        <taxon>Pirellulaceae</taxon>
        <taxon>Stieleria</taxon>
    </lineage>
</organism>
<evidence type="ECO:0000256" key="2">
    <source>
        <dbReference type="ARBA" id="ARBA00001933"/>
    </source>
</evidence>
<evidence type="ECO:0000256" key="11">
    <source>
        <dbReference type="ARBA" id="ARBA00023014"/>
    </source>
</evidence>
<keyword evidence="6 14" id="KW-0004">4Fe-4S</keyword>
<evidence type="ECO:0000256" key="12">
    <source>
        <dbReference type="ARBA" id="ARBA00023235"/>
    </source>
</evidence>
<keyword evidence="9 15" id="KW-0663">Pyridoxal phosphate</keyword>
<dbReference type="InterPro" id="IPR022462">
    <property type="entry name" value="EpmB"/>
</dbReference>
<evidence type="ECO:0000313" key="17">
    <source>
        <dbReference type="EMBL" id="QDT59187.1"/>
    </source>
</evidence>
<dbReference type="InterPro" id="IPR003739">
    <property type="entry name" value="Lys_aminomutase/Glu_NH3_mut"/>
</dbReference>
<keyword evidence="7" id="KW-0949">S-adenosyl-L-methionine</keyword>
<dbReference type="NCBIfam" id="TIGR00238">
    <property type="entry name" value="KamA family radical SAM protein"/>
    <property type="match status" value="1"/>
</dbReference>
<sequence length="315" mass="34879">MQSAIRSQAELRQRLNLPPAPDADAAESFPTLVPLELLSRIRPGDPNDPILRQVLASEQELQPAEGFVPDPVGDLQALNEGGLLRKYHGRALLITNGMCAVHCRYCFRREFPYTETSGVRDRYAAAIEQIAADPSIDEVLLSGGDPLTLSDNVLAQLIDRIESIDHVKRLRIHTRLPIVIPQRVTQELIQTLSKSRLACWFVIHCNCAQELDQPVLESLRRITAHGIPVLNQAVLLAGVNDRAEALSQLCLKLVNAKVQPYYLHQLDQVRGASHFLVPQSRGEAIMEQLRSILPGYAVPKFVKEVPGAPSKTPIA</sequence>
<proteinExistence type="inferred from homology"/>
<accession>A0A517SSS8</accession>
<dbReference type="EMBL" id="CP036272">
    <property type="protein sequence ID" value="QDT59187.1"/>
    <property type="molecule type" value="Genomic_DNA"/>
</dbReference>
<dbReference type="SUPFAM" id="SSF102114">
    <property type="entry name" value="Radical SAM enzymes"/>
    <property type="match status" value="1"/>
</dbReference>
<dbReference type="Gene3D" id="3.20.20.70">
    <property type="entry name" value="Aldolase class I"/>
    <property type="match status" value="1"/>
</dbReference>
<reference evidence="17 18" key="1">
    <citation type="submission" date="2019-02" db="EMBL/GenBank/DDBJ databases">
        <title>Deep-cultivation of Planctomycetes and their phenomic and genomic characterization uncovers novel biology.</title>
        <authorList>
            <person name="Wiegand S."/>
            <person name="Jogler M."/>
            <person name="Boedeker C."/>
            <person name="Pinto D."/>
            <person name="Vollmers J."/>
            <person name="Rivas-Marin E."/>
            <person name="Kohn T."/>
            <person name="Peeters S.H."/>
            <person name="Heuer A."/>
            <person name="Rast P."/>
            <person name="Oberbeckmann S."/>
            <person name="Bunk B."/>
            <person name="Jeske O."/>
            <person name="Meyerdierks A."/>
            <person name="Storesund J.E."/>
            <person name="Kallscheuer N."/>
            <person name="Luecker S."/>
            <person name="Lage O.M."/>
            <person name="Pohl T."/>
            <person name="Merkel B.J."/>
            <person name="Hornburger P."/>
            <person name="Mueller R.-W."/>
            <person name="Bruemmer F."/>
            <person name="Labrenz M."/>
            <person name="Spormann A.M."/>
            <person name="Op den Camp H."/>
            <person name="Overmann J."/>
            <person name="Amann R."/>
            <person name="Jetten M.S.M."/>
            <person name="Mascher T."/>
            <person name="Medema M.H."/>
            <person name="Devos D.P."/>
            <person name="Kaster A.-K."/>
            <person name="Ovreas L."/>
            <person name="Rohde M."/>
            <person name="Galperin M.Y."/>
            <person name="Jogler C."/>
        </authorList>
    </citation>
    <scope>NUCLEOTIDE SEQUENCE [LARGE SCALE GENOMIC DNA]</scope>
    <source>
        <strain evidence="17 18">SV_7m_r</strain>
    </source>
</reference>
<evidence type="ECO:0000256" key="1">
    <source>
        <dbReference type="ARBA" id="ARBA00001352"/>
    </source>
</evidence>
<feature type="binding site" evidence="14">
    <location>
        <position position="103"/>
    </location>
    <ligand>
        <name>[4Fe-4S] cluster</name>
        <dbReference type="ChEBI" id="CHEBI:49883"/>
        <note>4Fe-4S-S-AdoMet</note>
    </ligand>
</feature>
<evidence type="ECO:0000256" key="6">
    <source>
        <dbReference type="ARBA" id="ARBA00022485"/>
    </source>
</evidence>
<dbReference type="PANTHER" id="PTHR30538">
    <property type="entry name" value="LYSINE 2,3-AMINOMUTASE-RELATED"/>
    <property type="match status" value="1"/>
</dbReference>
<dbReference type="Pfam" id="PF04055">
    <property type="entry name" value="Radical_SAM"/>
    <property type="match status" value="1"/>
</dbReference>
<gene>
    <name evidence="17" type="primary">epmB</name>
    <name evidence="17" type="ORF">SV7mr_16940</name>
</gene>
<feature type="modified residue" description="N6-(pyridoxal phosphate)lysine" evidence="15">
    <location>
        <position position="311"/>
    </location>
</feature>
<evidence type="ECO:0000259" key="16">
    <source>
        <dbReference type="PROSITE" id="PS51918"/>
    </source>
</evidence>
<evidence type="ECO:0000256" key="13">
    <source>
        <dbReference type="ARBA" id="ARBA00030756"/>
    </source>
</evidence>
<dbReference type="InterPro" id="IPR007197">
    <property type="entry name" value="rSAM"/>
</dbReference>
<name>A0A517SSS8_9BACT</name>
<dbReference type="CDD" id="cd01335">
    <property type="entry name" value="Radical_SAM"/>
    <property type="match status" value="1"/>
</dbReference>
<evidence type="ECO:0000256" key="7">
    <source>
        <dbReference type="ARBA" id="ARBA00022691"/>
    </source>
</evidence>
<dbReference type="GO" id="GO:0016853">
    <property type="term" value="F:isomerase activity"/>
    <property type="evidence" value="ECO:0007669"/>
    <property type="project" value="UniProtKB-KW"/>
</dbReference>
<keyword evidence="18" id="KW-1185">Reference proteome</keyword>
<dbReference type="InterPro" id="IPR013785">
    <property type="entry name" value="Aldolase_TIM"/>
</dbReference>
<dbReference type="NCBIfam" id="TIGR03821">
    <property type="entry name" value="EFP_modif_epmB"/>
    <property type="match status" value="1"/>
</dbReference>
<dbReference type="PANTHER" id="PTHR30538:SF1">
    <property type="entry name" value="L-LYSINE 2,3-AMINOMUTASE"/>
    <property type="match status" value="1"/>
</dbReference>
<comment type="cofactor">
    <cofactor evidence="3">
        <name>[4Fe-4S] cluster</name>
        <dbReference type="ChEBI" id="CHEBI:49883"/>
    </cofactor>
</comment>
<dbReference type="SFLD" id="SFLDG01070">
    <property type="entry name" value="PLP-dependent"/>
    <property type="match status" value="1"/>
</dbReference>
<dbReference type="Proteomes" id="UP000315003">
    <property type="component" value="Chromosome"/>
</dbReference>
<evidence type="ECO:0000256" key="15">
    <source>
        <dbReference type="PIRSR" id="PIRSR603739-50"/>
    </source>
</evidence>
<evidence type="ECO:0000256" key="14">
    <source>
        <dbReference type="PIRSR" id="PIRSR004911-1"/>
    </source>
</evidence>
<dbReference type="AlphaFoldDB" id="A0A517SSS8"/>